<gene>
    <name evidence="7" type="ORF">SAMN05421812_109118</name>
</gene>
<dbReference type="SUPFAM" id="SSF52540">
    <property type="entry name" value="P-loop containing nucleoside triphosphate hydrolases"/>
    <property type="match status" value="1"/>
</dbReference>
<dbReference type="EMBL" id="FZPH01000009">
    <property type="protein sequence ID" value="SNT54762.1"/>
    <property type="molecule type" value="Genomic_DNA"/>
</dbReference>
<keyword evidence="8" id="KW-1185">Reference proteome</keyword>
<dbReference type="SMART" id="SM00382">
    <property type="entry name" value="AAA"/>
    <property type="match status" value="1"/>
</dbReference>
<dbReference type="PROSITE" id="PS50893">
    <property type="entry name" value="ABC_TRANSPORTER_2"/>
    <property type="match status" value="1"/>
</dbReference>
<reference evidence="7 8" key="1">
    <citation type="submission" date="2017-06" db="EMBL/GenBank/DDBJ databases">
        <authorList>
            <person name="Kim H.J."/>
            <person name="Triplett B.A."/>
        </authorList>
    </citation>
    <scope>NUCLEOTIDE SEQUENCE [LARGE SCALE GENOMIC DNA]</scope>
    <source>
        <strain evidence="7 8">CGMCC 4.5593</strain>
    </source>
</reference>
<dbReference type="Pfam" id="PF00005">
    <property type="entry name" value="ABC_tran"/>
    <property type="match status" value="1"/>
</dbReference>
<evidence type="ECO:0000256" key="4">
    <source>
        <dbReference type="ARBA" id="ARBA00022840"/>
    </source>
</evidence>
<dbReference type="InterPro" id="IPR017871">
    <property type="entry name" value="ABC_transporter-like_CS"/>
</dbReference>
<dbReference type="InterPro" id="IPR003439">
    <property type="entry name" value="ABC_transporter-like_ATP-bd"/>
</dbReference>
<dbReference type="GO" id="GO:0046677">
    <property type="term" value="P:response to antibiotic"/>
    <property type="evidence" value="ECO:0007669"/>
    <property type="project" value="UniProtKB-KW"/>
</dbReference>
<dbReference type="PANTHER" id="PTHR42711">
    <property type="entry name" value="ABC TRANSPORTER ATP-BINDING PROTEIN"/>
    <property type="match status" value="1"/>
</dbReference>
<dbReference type="CDD" id="cd03230">
    <property type="entry name" value="ABC_DR_subfamily_A"/>
    <property type="match status" value="1"/>
</dbReference>
<dbReference type="InterPro" id="IPR050763">
    <property type="entry name" value="ABC_transporter_ATP-binding"/>
</dbReference>
<dbReference type="GO" id="GO:0005886">
    <property type="term" value="C:plasma membrane"/>
    <property type="evidence" value="ECO:0007669"/>
    <property type="project" value="UniProtKB-SubCell"/>
</dbReference>
<evidence type="ECO:0000256" key="3">
    <source>
        <dbReference type="ARBA" id="ARBA00022741"/>
    </source>
</evidence>
<accession>A0A239NJK1</accession>
<evidence type="ECO:0000256" key="5">
    <source>
        <dbReference type="ARBA" id="ARBA00023251"/>
    </source>
</evidence>
<dbReference type="GO" id="GO:0005524">
    <property type="term" value="F:ATP binding"/>
    <property type="evidence" value="ECO:0007669"/>
    <property type="project" value="UniProtKB-KW"/>
</dbReference>
<dbReference type="Proteomes" id="UP000198362">
    <property type="component" value="Unassembled WGS sequence"/>
</dbReference>
<dbReference type="PROSITE" id="PS00211">
    <property type="entry name" value="ABC_TRANSPORTER_1"/>
    <property type="match status" value="1"/>
</dbReference>
<comment type="subcellular location">
    <subcellularLocation>
        <location evidence="1">Cell membrane</location>
        <topology evidence="1">Peripheral membrane protein</topology>
    </subcellularLocation>
</comment>
<keyword evidence="2" id="KW-0813">Transport</keyword>
<sequence length="253" mass="27206">MIARWSIHRAGRVDIVERMPAIEIEHLNKRYGATEAVRDVSFAVEPAEIFGILGPNGAGKTTTVECVAALRTPDSGSIRVLGRDPRDRALRALVGVQLQESGLQDKLTVQEALELYAACYREPADWRALAAGLGLTDRLGTRYAKLSGGQKQRLSIALALIGDPRLVILDELSTGLDPRGRRDVWALVAGLRERGVTVLLVTHLTEEAARLCDRVAVFDRGEIVALDTPAALAAGHGDLDSAVISLTTTTGVE</sequence>
<evidence type="ECO:0000256" key="1">
    <source>
        <dbReference type="ARBA" id="ARBA00004202"/>
    </source>
</evidence>
<dbReference type="AlphaFoldDB" id="A0A239NJK1"/>
<keyword evidence="5" id="KW-0046">Antibiotic resistance</keyword>
<evidence type="ECO:0000313" key="8">
    <source>
        <dbReference type="Proteomes" id="UP000198362"/>
    </source>
</evidence>
<dbReference type="PANTHER" id="PTHR42711:SF16">
    <property type="entry name" value="ABC TRANSPORTER ATP-BINDING PROTEIN"/>
    <property type="match status" value="1"/>
</dbReference>
<feature type="domain" description="ABC transporter" evidence="6">
    <location>
        <begin position="22"/>
        <end position="245"/>
    </location>
</feature>
<dbReference type="InterPro" id="IPR027417">
    <property type="entry name" value="P-loop_NTPase"/>
</dbReference>
<evidence type="ECO:0000259" key="6">
    <source>
        <dbReference type="PROSITE" id="PS50893"/>
    </source>
</evidence>
<organism evidence="7 8">
    <name type="scientific">Asanoa hainanensis</name>
    <dbReference type="NCBI Taxonomy" id="560556"/>
    <lineage>
        <taxon>Bacteria</taxon>
        <taxon>Bacillati</taxon>
        <taxon>Actinomycetota</taxon>
        <taxon>Actinomycetes</taxon>
        <taxon>Micromonosporales</taxon>
        <taxon>Micromonosporaceae</taxon>
        <taxon>Asanoa</taxon>
    </lineage>
</organism>
<evidence type="ECO:0000313" key="7">
    <source>
        <dbReference type="EMBL" id="SNT54762.1"/>
    </source>
</evidence>
<dbReference type="Gene3D" id="3.40.50.300">
    <property type="entry name" value="P-loop containing nucleotide triphosphate hydrolases"/>
    <property type="match status" value="1"/>
</dbReference>
<dbReference type="GO" id="GO:0016887">
    <property type="term" value="F:ATP hydrolysis activity"/>
    <property type="evidence" value="ECO:0007669"/>
    <property type="project" value="InterPro"/>
</dbReference>
<dbReference type="InterPro" id="IPR003593">
    <property type="entry name" value="AAA+_ATPase"/>
</dbReference>
<evidence type="ECO:0000256" key="2">
    <source>
        <dbReference type="ARBA" id="ARBA00022448"/>
    </source>
</evidence>
<protein>
    <submittedName>
        <fullName evidence="7">ABC-2 type transport system ATP-binding protein</fullName>
    </submittedName>
</protein>
<keyword evidence="4 7" id="KW-0067">ATP-binding</keyword>
<keyword evidence="3" id="KW-0547">Nucleotide-binding</keyword>
<name>A0A239NJK1_9ACTN</name>
<proteinExistence type="predicted"/>